<name>A0A2T0YRD7_9MICC</name>
<comment type="caution">
    <text evidence="2">The sequence shown here is derived from an EMBL/GenBank/DDBJ whole genome shotgun (WGS) entry which is preliminary data.</text>
</comment>
<protein>
    <recommendedName>
        <fullName evidence="1">CBS domain-containing protein</fullName>
    </recommendedName>
</protein>
<keyword evidence="3" id="KW-1185">Reference proteome</keyword>
<dbReference type="RefSeq" id="WP_181255882.1">
    <property type="nucleotide sequence ID" value="NZ_PVTY01000004.1"/>
</dbReference>
<dbReference type="SUPFAM" id="SSF54631">
    <property type="entry name" value="CBS-domain pair"/>
    <property type="match status" value="1"/>
</dbReference>
<accession>A0A2T0YRD7</accession>
<dbReference type="AlphaFoldDB" id="A0A2T0YRD7"/>
<feature type="domain" description="CBS" evidence="1">
    <location>
        <begin position="3"/>
        <end position="54"/>
    </location>
</feature>
<evidence type="ECO:0000313" key="2">
    <source>
        <dbReference type="EMBL" id="PRZ17793.1"/>
    </source>
</evidence>
<dbReference type="Proteomes" id="UP000238217">
    <property type="component" value="Unassembled WGS sequence"/>
</dbReference>
<dbReference type="Gene3D" id="3.10.580.10">
    <property type="entry name" value="CBS-domain"/>
    <property type="match status" value="1"/>
</dbReference>
<reference evidence="2 3" key="1">
    <citation type="submission" date="2018-03" db="EMBL/GenBank/DDBJ databases">
        <title>Comparative analysis of microorganisms from saline springs in Andes Mountain Range, Colombia.</title>
        <authorList>
            <person name="Rubin E."/>
        </authorList>
    </citation>
    <scope>NUCLEOTIDE SEQUENCE [LARGE SCALE GENOMIC DNA]</scope>
    <source>
        <strain evidence="2 3">CG 35</strain>
    </source>
</reference>
<dbReference type="InterPro" id="IPR046342">
    <property type="entry name" value="CBS_dom_sf"/>
</dbReference>
<dbReference type="EMBL" id="PVTY01000004">
    <property type="protein sequence ID" value="PRZ17793.1"/>
    <property type="molecule type" value="Genomic_DNA"/>
</dbReference>
<sequence length="139" mass="14718">MRVGDLMSGIESVVSVTAPLRDAAELVHRLDAAALVIGLSHQPLGLITEAALTDVARSHPGQWEKKRCAALVGSTPGPLSPADPIQDVLARYRRSGAQPLLVLDGDQTAGIIYPDPVFSWCLTQPSSVFDALGLGRDPR</sequence>
<gene>
    <name evidence="2" type="ORF">BCL67_104143</name>
</gene>
<dbReference type="Pfam" id="PF00571">
    <property type="entry name" value="CBS"/>
    <property type="match status" value="1"/>
</dbReference>
<organism evidence="2 3">
    <name type="scientific">Nesterenkonia sandarakina</name>
    <dbReference type="NCBI Taxonomy" id="272918"/>
    <lineage>
        <taxon>Bacteria</taxon>
        <taxon>Bacillati</taxon>
        <taxon>Actinomycetota</taxon>
        <taxon>Actinomycetes</taxon>
        <taxon>Micrococcales</taxon>
        <taxon>Micrococcaceae</taxon>
        <taxon>Nesterenkonia</taxon>
    </lineage>
</organism>
<dbReference type="InterPro" id="IPR000644">
    <property type="entry name" value="CBS_dom"/>
</dbReference>
<evidence type="ECO:0000313" key="3">
    <source>
        <dbReference type="Proteomes" id="UP000238217"/>
    </source>
</evidence>
<proteinExistence type="predicted"/>
<evidence type="ECO:0000259" key="1">
    <source>
        <dbReference type="Pfam" id="PF00571"/>
    </source>
</evidence>